<feature type="domain" description="UBA" evidence="6">
    <location>
        <begin position="326"/>
        <end position="366"/>
    </location>
</feature>
<dbReference type="PROSITE" id="PS50030">
    <property type="entry name" value="UBA"/>
    <property type="match status" value="1"/>
</dbReference>
<dbReference type="Pfam" id="PF09668">
    <property type="entry name" value="Asp_protease"/>
    <property type="match status" value="1"/>
</dbReference>
<accession>A0A2G8KK41</accession>
<dbReference type="OrthoDB" id="1047367at2759"/>
<feature type="compositionally biased region" description="Polar residues" evidence="5">
    <location>
        <begin position="36"/>
        <end position="49"/>
    </location>
</feature>
<dbReference type="PANTHER" id="PTHR15397">
    <property type="entry name" value="SODIUM-GLUCOSE COTRANSPORTER REGULATORY PROTEIN -RELATED"/>
    <property type="match status" value="1"/>
</dbReference>
<dbReference type="PANTHER" id="PTHR15397:SF3">
    <property type="entry name" value="DNA DAMAGE INDUCIBLE 1 HOMOLOG 2"/>
    <property type="match status" value="1"/>
</dbReference>
<comment type="similarity">
    <text evidence="1">Belongs to the DDI1 family.</text>
</comment>
<dbReference type="EMBL" id="MRZV01000526">
    <property type="protein sequence ID" value="PIK48374.1"/>
    <property type="molecule type" value="Genomic_DNA"/>
</dbReference>
<protein>
    <submittedName>
        <fullName evidence="7">DDI1-like protein 2</fullName>
    </submittedName>
</protein>
<evidence type="ECO:0000256" key="1">
    <source>
        <dbReference type="ARBA" id="ARBA00009136"/>
    </source>
</evidence>
<keyword evidence="4" id="KW-0378">Hydrolase</keyword>
<dbReference type="GO" id="GO:0004190">
    <property type="term" value="F:aspartic-type endopeptidase activity"/>
    <property type="evidence" value="ECO:0007669"/>
    <property type="project" value="UniProtKB-KW"/>
</dbReference>
<keyword evidence="3" id="KW-0064">Aspartyl protease</keyword>
<dbReference type="CDD" id="cd05479">
    <property type="entry name" value="RP_DDI"/>
    <property type="match status" value="1"/>
</dbReference>
<evidence type="ECO:0000256" key="3">
    <source>
        <dbReference type="ARBA" id="ARBA00022750"/>
    </source>
</evidence>
<dbReference type="Gene3D" id="1.10.8.10">
    <property type="entry name" value="DNA helicase RuvA subunit, C-terminal domain"/>
    <property type="match status" value="1"/>
</dbReference>
<keyword evidence="2" id="KW-0645">Protease</keyword>
<dbReference type="Gene3D" id="2.40.70.10">
    <property type="entry name" value="Acid Proteases"/>
    <property type="match status" value="1"/>
</dbReference>
<dbReference type="InterPro" id="IPR015940">
    <property type="entry name" value="UBA"/>
</dbReference>
<evidence type="ECO:0000259" key="6">
    <source>
        <dbReference type="PROSITE" id="PS50030"/>
    </source>
</evidence>
<dbReference type="FunFam" id="2.40.70.10:FF:000005">
    <property type="entry name" value="DNA damage inducible 1 homolog 2"/>
    <property type="match status" value="1"/>
</dbReference>
<gene>
    <name evidence="7" type="ORF">BSL78_14775</name>
</gene>
<evidence type="ECO:0000313" key="7">
    <source>
        <dbReference type="EMBL" id="PIK48374.1"/>
    </source>
</evidence>
<dbReference type="GO" id="GO:0006508">
    <property type="term" value="P:proteolysis"/>
    <property type="evidence" value="ECO:0007669"/>
    <property type="project" value="UniProtKB-KW"/>
</dbReference>
<evidence type="ECO:0000256" key="4">
    <source>
        <dbReference type="ARBA" id="ARBA00022801"/>
    </source>
</evidence>
<dbReference type="STRING" id="307972.A0A2G8KK41"/>
<reference evidence="7 8" key="1">
    <citation type="journal article" date="2017" name="PLoS Biol.">
        <title>The sea cucumber genome provides insights into morphological evolution and visceral regeneration.</title>
        <authorList>
            <person name="Zhang X."/>
            <person name="Sun L."/>
            <person name="Yuan J."/>
            <person name="Sun Y."/>
            <person name="Gao Y."/>
            <person name="Zhang L."/>
            <person name="Li S."/>
            <person name="Dai H."/>
            <person name="Hamel J.F."/>
            <person name="Liu C."/>
            <person name="Yu Y."/>
            <person name="Liu S."/>
            <person name="Lin W."/>
            <person name="Guo K."/>
            <person name="Jin S."/>
            <person name="Xu P."/>
            <person name="Storey K.B."/>
            <person name="Huan P."/>
            <person name="Zhang T."/>
            <person name="Zhou Y."/>
            <person name="Zhang J."/>
            <person name="Lin C."/>
            <person name="Li X."/>
            <person name="Xing L."/>
            <person name="Huo D."/>
            <person name="Sun M."/>
            <person name="Wang L."/>
            <person name="Mercier A."/>
            <person name="Li F."/>
            <person name="Yang H."/>
            <person name="Xiang J."/>
        </authorList>
    </citation>
    <scope>NUCLEOTIDE SEQUENCE [LARGE SCALE GENOMIC DNA]</scope>
    <source>
        <strain evidence="7">Shaxun</strain>
        <tissue evidence="7">Muscle</tissue>
    </source>
</reference>
<evidence type="ECO:0000256" key="2">
    <source>
        <dbReference type="ARBA" id="ARBA00022670"/>
    </source>
</evidence>
<keyword evidence="8" id="KW-1185">Reference proteome</keyword>
<dbReference type="InterPro" id="IPR009060">
    <property type="entry name" value="UBA-like_sf"/>
</dbReference>
<feature type="region of interest" description="Disordered" evidence="5">
    <location>
        <begin position="267"/>
        <end position="331"/>
    </location>
</feature>
<dbReference type="AlphaFoldDB" id="A0A2G8KK41"/>
<dbReference type="InterPro" id="IPR019103">
    <property type="entry name" value="Peptidase_aspartic_DDI1-type"/>
</dbReference>
<comment type="caution">
    <text evidence="7">The sequence shown here is derived from an EMBL/GenBank/DDBJ whole genome shotgun (WGS) entry which is preliminary data.</text>
</comment>
<dbReference type="Pfam" id="PF24669">
    <property type="entry name" value="Ddi2_HDD"/>
    <property type="match status" value="1"/>
</dbReference>
<name>A0A2G8KK41_STIJA</name>
<feature type="compositionally biased region" description="Polar residues" evidence="5">
    <location>
        <begin position="310"/>
        <end position="323"/>
    </location>
</feature>
<dbReference type="SUPFAM" id="SSF50630">
    <property type="entry name" value="Acid proteases"/>
    <property type="match status" value="1"/>
</dbReference>
<evidence type="ECO:0000313" key="8">
    <source>
        <dbReference type="Proteomes" id="UP000230750"/>
    </source>
</evidence>
<dbReference type="Proteomes" id="UP000230750">
    <property type="component" value="Unassembled WGS sequence"/>
</dbReference>
<proteinExistence type="inferred from homology"/>
<feature type="compositionally biased region" description="Basic and acidic residues" evidence="5">
    <location>
        <begin position="285"/>
        <end position="297"/>
    </location>
</feature>
<feature type="compositionally biased region" description="Low complexity" evidence="5">
    <location>
        <begin position="10"/>
        <end position="21"/>
    </location>
</feature>
<evidence type="ECO:0000256" key="5">
    <source>
        <dbReference type="SAM" id="MobiDB-lite"/>
    </source>
</evidence>
<dbReference type="InterPro" id="IPR021109">
    <property type="entry name" value="Peptidase_aspartic_dom_sf"/>
</dbReference>
<organism evidence="7 8">
    <name type="scientific">Stichopus japonicus</name>
    <name type="common">Sea cucumber</name>
    <dbReference type="NCBI Taxonomy" id="307972"/>
    <lineage>
        <taxon>Eukaryota</taxon>
        <taxon>Metazoa</taxon>
        <taxon>Echinodermata</taxon>
        <taxon>Eleutherozoa</taxon>
        <taxon>Echinozoa</taxon>
        <taxon>Holothuroidea</taxon>
        <taxon>Aspidochirotacea</taxon>
        <taxon>Aspidochirotida</taxon>
        <taxon>Stichopodidae</taxon>
        <taxon>Apostichopus</taxon>
    </lineage>
</organism>
<dbReference type="InterPro" id="IPR057273">
    <property type="entry name" value="Ddi1/2_HDD"/>
</dbReference>
<dbReference type="SUPFAM" id="SSF46934">
    <property type="entry name" value="UBA-like"/>
    <property type="match status" value="1"/>
</dbReference>
<sequence length="374" mass="41255">MLLLERRVVSRNPQRSQSQSQGSLPLIDFGGIQLPPGTSQQPQGMQPSMRQPVEPDAATLRQMLLSNPGQLSRLKETNPPLADAVESLEKFTEVLQKQRKAKADQEMQRIRMLSADPFDASAQQLIAEEIRQRNVNDNMEVAIEHMPENFGQVIMLYIDCKVNGHPVKAFVDSGAQMTIMSQACAERCHIMRLVDKRWEGIAKGVGTQKIIGRVHLGQIEISGVFLHTSFTILENQPMDMLLGLDMLKRHQCCIDLKQNKLQIGTSGSETPFLSESDLPPCARLNRQDGPESEDRQLAEALARSADGTAGPSNTNQSNAQAEPNPSVKEEDVAKLVEMGFLRDDVLRELANSNGDSNLAAAKLIAKSFKAPGQQ</sequence>
<feature type="region of interest" description="Disordered" evidence="5">
    <location>
        <begin position="1"/>
        <end position="54"/>
    </location>
</feature>